<dbReference type="InterPro" id="IPR025188">
    <property type="entry name" value="DUF4113"/>
</dbReference>
<dbReference type="EMBL" id="JAJATW010000001">
    <property type="protein sequence ID" value="MCB5160477.1"/>
    <property type="molecule type" value="Genomic_DNA"/>
</dbReference>
<dbReference type="AlphaFoldDB" id="A0A9X1IJL4"/>
<dbReference type="RefSeq" id="WP_226753020.1">
    <property type="nucleotide sequence ID" value="NZ_JAJATW010000001.1"/>
</dbReference>
<reference evidence="2" key="1">
    <citation type="submission" date="2021-10" db="EMBL/GenBank/DDBJ databases">
        <title>Marinomonas pontica sp. nov., isolated from the Black Sea.</title>
        <authorList>
            <person name="Zhao L.-H."/>
            <person name="Xue J.-H."/>
        </authorList>
    </citation>
    <scope>NUCLEOTIDE SEQUENCE</scope>
    <source>
        <strain evidence="2">E8</strain>
    </source>
</reference>
<accession>A0A9X1IJL4</accession>
<name>A0A9X1IJL4_9GAMM</name>
<dbReference type="Pfam" id="PF13438">
    <property type="entry name" value="DUF4113"/>
    <property type="match status" value="1"/>
</dbReference>
<evidence type="ECO:0000313" key="3">
    <source>
        <dbReference type="Proteomes" id="UP001139095"/>
    </source>
</evidence>
<keyword evidence="3" id="KW-1185">Reference proteome</keyword>
<protein>
    <submittedName>
        <fullName evidence="2">DUF4113 domain-containing protein</fullName>
    </submittedName>
</protein>
<organism evidence="2 3">
    <name type="scientific">Marinomonas algarum</name>
    <dbReference type="NCBI Taxonomy" id="2883105"/>
    <lineage>
        <taxon>Bacteria</taxon>
        <taxon>Pseudomonadati</taxon>
        <taxon>Pseudomonadota</taxon>
        <taxon>Gammaproteobacteria</taxon>
        <taxon>Oceanospirillales</taxon>
        <taxon>Oceanospirillaceae</taxon>
        <taxon>Marinomonas</taxon>
    </lineage>
</organism>
<proteinExistence type="predicted"/>
<dbReference type="Proteomes" id="UP001139095">
    <property type="component" value="Unassembled WGS sequence"/>
</dbReference>
<evidence type="ECO:0000313" key="2">
    <source>
        <dbReference type="EMBL" id="MCB5160477.1"/>
    </source>
</evidence>
<sequence length="21" mass="2683">MKREYLLPSYTTKWQDLPKVW</sequence>
<comment type="caution">
    <text evidence="2">The sequence shown here is derived from an EMBL/GenBank/DDBJ whole genome shotgun (WGS) entry which is preliminary data.</text>
</comment>
<evidence type="ECO:0000259" key="1">
    <source>
        <dbReference type="Pfam" id="PF13438"/>
    </source>
</evidence>
<gene>
    <name evidence="2" type="ORF">LG368_00930</name>
</gene>
<feature type="domain" description="DUF4113" evidence="1">
    <location>
        <begin position="1"/>
        <end position="20"/>
    </location>
</feature>